<dbReference type="Proteomes" id="UP000054564">
    <property type="component" value="Unassembled WGS sequence"/>
</dbReference>
<name>A0A0L0V8L1_9BASI</name>
<evidence type="ECO:0000256" key="1">
    <source>
        <dbReference type="SAM" id="MobiDB-lite"/>
    </source>
</evidence>
<organism evidence="3 4">
    <name type="scientific">Puccinia striiformis f. sp. tritici PST-78</name>
    <dbReference type="NCBI Taxonomy" id="1165861"/>
    <lineage>
        <taxon>Eukaryota</taxon>
        <taxon>Fungi</taxon>
        <taxon>Dikarya</taxon>
        <taxon>Basidiomycota</taxon>
        <taxon>Pucciniomycotina</taxon>
        <taxon>Pucciniomycetes</taxon>
        <taxon>Pucciniales</taxon>
        <taxon>Pucciniaceae</taxon>
        <taxon>Puccinia</taxon>
    </lineage>
</organism>
<gene>
    <name evidence="3" type="ORF">PSTG_11113</name>
</gene>
<dbReference type="AlphaFoldDB" id="A0A0L0V8L1"/>
<evidence type="ECO:0000313" key="4">
    <source>
        <dbReference type="Proteomes" id="UP000054564"/>
    </source>
</evidence>
<proteinExistence type="predicted"/>
<protein>
    <recommendedName>
        <fullName evidence="2">OTU domain-containing protein</fullName>
    </recommendedName>
</protein>
<dbReference type="PROSITE" id="PS50802">
    <property type="entry name" value="OTU"/>
    <property type="match status" value="1"/>
</dbReference>
<dbReference type="EMBL" id="AJIL01000094">
    <property type="protein sequence ID" value="KNE95623.1"/>
    <property type="molecule type" value="Genomic_DNA"/>
</dbReference>
<comment type="caution">
    <text evidence="3">The sequence shown here is derived from an EMBL/GenBank/DDBJ whole genome shotgun (WGS) entry which is preliminary data.</text>
</comment>
<keyword evidence="4" id="KW-1185">Reference proteome</keyword>
<feature type="region of interest" description="Disordered" evidence="1">
    <location>
        <begin position="1"/>
        <end position="20"/>
    </location>
</feature>
<dbReference type="Gene3D" id="3.90.70.80">
    <property type="match status" value="1"/>
</dbReference>
<feature type="region of interest" description="Disordered" evidence="1">
    <location>
        <begin position="71"/>
        <end position="113"/>
    </location>
</feature>
<feature type="domain" description="OTU" evidence="2">
    <location>
        <begin position="346"/>
        <end position="483"/>
    </location>
</feature>
<dbReference type="CDD" id="cd22744">
    <property type="entry name" value="OTU"/>
    <property type="match status" value="1"/>
</dbReference>
<sequence length="535" mass="60641">MKSREEISLSHPGNFSKQPQKLPLELRGAYYDDTAQIPPVGGGSLATEEMSWSHPGARLMQTQQLPYEHGVYYDNPAQTPSVAEESLTRKKGNQSHIDPRLMQPQNSPYDHHGAYNYNSARSLPLAGRSQTIYLDTQLHAGQKFSDEQFLLDDFDSTQIQPSAVGSRRPQQSAQLPVEQYHTWANNTLSFNDLGPNVFYEKPAPSPVTKRGISACAPLNPLLGYTPDWLMEMKKTQEEFKRLVNAAEQNRWAHVGVLYDNCKSVAKKRGHPLDDSGPALDASITYNRDLRQLPRAASFEEYMIQPHQPISKRAKQVMPEDDDGWVRFDQAHQHWDSPPLSVRSLIYVLHDVLGDGHCGFRAAAISMGRCQREWDQIRREMMAEMNKQPIYKNKTYLGAMPGGLTFEQSNEQLANFQSQAGSGHWMTFPRHGFLLADTYKRPVILISRKMMTTFLPLSYGPTTNPPICMVLVANQQHYNCFEFHGTTYPAPGVSRAWHAWRSAEASQWFAAMQPHFTEWAKMVPLIPQNAVTLNIN</sequence>
<evidence type="ECO:0000259" key="2">
    <source>
        <dbReference type="PROSITE" id="PS50802"/>
    </source>
</evidence>
<reference evidence="4" key="1">
    <citation type="submission" date="2014-03" db="EMBL/GenBank/DDBJ databases">
        <title>The Genome Sequence of Puccinia striiformis f. sp. tritici PST-78.</title>
        <authorList>
            <consortium name="The Broad Institute Genome Sequencing Platform"/>
            <person name="Cuomo C."/>
            <person name="Hulbert S."/>
            <person name="Chen X."/>
            <person name="Walker B."/>
            <person name="Young S.K."/>
            <person name="Zeng Q."/>
            <person name="Gargeya S."/>
            <person name="Fitzgerald M."/>
            <person name="Haas B."/>
            <person name="Abouelleil A."/>
            <person name="Alvarado L."/>
            <person name="Arachchi H.M."/>
            <person name="Berlin A.M."/>
            <person name="Chapman S.B."/>
            <person name="Goldberg J."/>
            <person name="Griggs A."/>
            <person name="Gujja S."/>
            <person name="Hansen M."/>
            <person name="Howarth C."/>
            <person name="Imamovic A."/>
            <person name="Larimer J."/>
            <person name="McCowan C."/>
            <person name="Montmayeur A."/>
            <person name="Murphy C."/>
            <person name="Neiman D."/>
            <person name="Pearson M."/>
            <person name="Priest M."/>
            <person name="Roberts A."/>
            <person name="Saif S."/>
            <person name="Shea T."/>
            <person name="Sisk P."/>
            <person name="Sykes S."/>
            <person name="Wortman J."/>
            <person name="Nusbaum C."/>
            <person name="Birren B."/>
        </authorList>
    </citation>
    <scope>NUCLEOTIDE SEQUENCE [LARGE SCALE GENOMIC DNA]</scope>
    <source>
        <strain evidence="4">race PST-78</strain>
    </source>
</reference>
<accession>A0A0L0V8L1</accession>
<dbReference type="InterPro" id="IPR003323">
    <property type="entry name" value="OTU_dom"/>
</dbReference>
<evidence type="ECO:0000313" key="3">
    <source>
        <dbReference type="EMBL" id="KNE95623.1"/>
    </source>
</evidence>